<gene>
    <name evidence="2" type="ORF">PFR002_LOCUS5593</name>
</gene>
<dbReference type="AlphaFoldDB" id="A0AAV0TZ25"/>
<accession>A0AAV0TZ25</accession>
<proteinExistence type="predicted"/>
<name>A0AAV0TZ25_9STRA</name>
<evidence type="ECO:0000313" key="2">
    <source>
        <dbReference type="EMBL" id="CAI5727509.1"/>
    </source>
</evidence>
<protein>
    <submittedName>
        <fullName evidence="2">Uncharacterized protein</fullName>
    </submittedName>
</protein>
<sequence length="317" mass="35752">MKMRTCGLFWHKAIVSLKFITEHRPDQGLLTIFRSTAFGGKLEIRLRHGASSLTSISGKEVRLRQLQIRYGRWRQSVTLRAPTSVIFETWWAALENAFALPNFLAIPIVDARARQVTIAPVLPARRNATRSKQLAALVETVAEVEREDTSIDDMPMLEARGPSSPTEIDILASWRTWESQDSFSLPPSTSTVLAPNNVPRSTSDDDLAAYESDDIDESDNSNKHSSYIDISESWSRPSEWADIDPQDNPAPRAICTTHDPFDLEVSHNSPNQDDEAWLDEIARYALRQKIGATQLMEHHPRSHVTGQLYPLLRHAMS</sequence>
<dbReference type="EMBL" id="CANTFK010000795">
    <property type="protein sequence ID" value="CAI5727509.1"/>
    <property type="molecule type" value="Genomic_DNA"/>
</dbReference>
<evidence type="ECO:0000313" key="3">
    <source>
        <dbReference type="Proteomes" id="UP001159659"/>
    </source>
</evidence>
<reference evidence="2" key="1">
    <citation type="submission" date="2022-12" db="EMBL/GenBank/DDBJ databases">
        <authorList>
            <person name="Webb A."/>
        </authorList>
    </citation>
    <scope>NUCLEOTIDE SEQUENCE</scope>
    <source>
        <strain evidence="2">Pf2</strain>
    </source>
</reference>
<feature type="compositionally biased region" description="Polar residues" evidence="1">
    <location>
        <begin position="185"/>
        <end position="201"/>
    </location>
</feature>
<comment type="caution">
    <text evidence="2">The sequence shown here is derived from an EMBL/GenBank/DDBJ whole genome shotgun (WGS) entry which is preliminary data.</text>
</comment>
<evidence type="ECO:0000256" key="1">
    <source>
        <dbReference type="SAM" id="MobiDB-lite"/>
    </source>
</evidence>
<feature type="region of interest" description="Disordered" evidence="1">
    <location>
        <begin position="185"/>
        <end position="206"/>
    </location>
</feature>
<organism evidence="2 3">
    <name type="scientific">Peronospora farinosa</name>
    <dbReference type="NCBI Taxonomy" id="134698"/>
    <lineage>
        <taxon>Eukaryota</taxon>
        <taxon>Sar</taxon>
        <taxon>Stramenopiles</taxon>
        <taxon>Oomycota</taxon>
        <taxon>Peronosporomycetes</taxon>
        <taxon>Peronosporales</taxon>
        <taxon>Peronosporaceae</taxon>
        <taxon>Peronospora</taxon>
    </lineage>
</organism>
<dbReference type="Proteomes" id="UP001159659">
    <property type="component" value="Unassembled WGS sequence"/>
</dbReference>